<sequence>EVGEGVCCPACTDTMACIAINYSWHLILPRGTQGVRDNARERLRGKEIPGIPLPLQPLVGGGQQVTLQLITKLEKAAGQRERQPDHRQIDIDGSAMLVLIHQTPLSSWR</sequence>
<comment type="caution">
    <text evidence="1">The sequence shown here is derived from an EMBL/GenBank/DDBJ whole genome shotgun (WGS) entry which is preliminary data.</text>
</comment>
<feature type="non-terminal residue" evidence="1">
    <location>
        <position position="109"/>
    </location>
</feature>
<accession>A0ACB9X3M8</accession>
<evidence type="ECO:0000313" key="1">
    <source>
        <dbReference type="EMBL" id="KAI4820779.1"/>
    </source>
</evidence>
<evidence type="ECO:0000313" key="2">
    <source>
        <dbReference type="Proteomes" id="UP001057452"/>
    </source>
</evidence>
<keyword evidence="2" id="KW-1185">Reference proteome</keyword>
<organism evidence="1 2">
    <name type="scientific">Chaenocephalus aceratus</name>
    <name type="common">Blackfin icefish</name>
    <name type="synonym">Chaenichthys aceratus</name>
    <dbReference type="NCBI Taxonomy" id="36190"/>
    <lineage>
        <taxon>Eukaryota</taxon>
        <taxon>Metazoa</taxon>
        <taxon>Chordata</taxon>
        <taxon>Craniata</taxon>
        <taxon>Vertebrata</taxon>
        <taxon>Euteleostomi</taxon>
        <taxon>Actinopterygii</taxon>
        <taxon>Neopterygii</taxon>
        <taxon>Teleostei</taxon>
        <taxon>Neoteleostei</taxon>
        <taxon>Acanthomorphata</taxon>
        <taxon>Eupercaria</taxon>
        <taxon>Perciformes</taxon>
        <taxon>Notothenioidei</taxon>
        <taxon>Channichthyidae</taxon>
        <taxon>Chaenocephalus</taxon>
    </lineage>
</organism>
<reference evidence="1" key="1">
    <citation type="submission" date="2022-05" db="EMBL/GenBank/DDBJ databases">
        <title>Chromosome-level genome of Chaenocephalus aceratus.</title>
        <authorList>
            <person name="Park H."/>
        </authorList>
    </citation>
    <scope>NUCLEOTIDE SEQUENCE</scope>
    <source>
        <strain evidence="1">KU_202001</strain>
    </source>
</reference>
<dbReference type="EMBL" id="CM043793">
    <property type="protein sequence ID" value="KAI4820779.1"/>
    <property type="molecule type" value="Genomic_DNA"/>
</dbReference>
<dbReference type="Proteomes" id="UP001057452">
    <property type="component" value="Chromosome 9"/>
</dbReference>
<name>A0ACB9X3M8_CHAAC</name>
<gene>
    <name evidence="1" type="ORF">KUCAC02_028747</name>
</gene>
<proteinExistence type="predicted"/>
<protein>
    <submittedName>
        <fullName evidence="1">Uncharacterized protein</fullName>
    </submittedName>
</protein>
<feature type="non-terminal residue" evidence="1">
    <location>
        <position position="1"/>
    </location>
</feature>